<sequence>MFKVLQYLFFFCAVLSITSCKGGKSDAKINFSSDSASIIINNIDAASFLQAKKIYDANPDTVNFVSVLIIPSLNDSLQLEERVKGTIKLNKNEIIFMPTIPFVKGNSYLVENYINAEFITVKKMINGGVKSNLTPQQQILTR</sequence>
<gene>
    <name evidence="1" type="ORF">EZJ43_03290</name>
</gene>
<organism evidence="1 2">
    <name type="scientific">Pedobacter changchengzhani</name>
    <dbReference type="NCBI Taxonomy" id="2529274"/>
    <lineage>
        <taxon>Bacteria</taxon>
        <taxon>Pseudomonadati</taxon>
        <taxon>Bacteroidota</taxon>
        <taxon>Sphingobacteriia</taxon>
        <taxon>Sphingobacteriales</taxon>
        <taxon>Sphingobacteriaceae</taxon>
        <taxon>Pedobacter</taxon>
    </lineage>
</organism>
<reference evidence="1 2" key="1">
    <citation type="submission" date="2019-02" db="EMBL/GenBank/DDBJ databases">
        <title>Pedobacter sp. nov., a novel speices isolated from soil of pinguins habitat in Antarcitica.</title>
        <authorList>
            <person name="He R.-H."/>
        </authorList>
    </citation>
    <scope>NUCLEOTIDE SEQUENCE [LARGE SCALE GENOMIC DNA]</scope>
    <source>
        <strain evidence="1 2">E01020</strain>
    </source>
</reference>
<dbReference type="RefSeq" id="WP_133261248.1">
    <property type="nucleotide sequence ID" value="NZ_SJCY01000002.1"/>
</dbReference>
<dbReference type="EMBL" id="SJCY01000002">
    <property type="protein sequence ID" value="TDG37156.1"/>
    <property type="molecule type" value="Genomic_DNA"/>
</dbReference>
<dbReference type="OrthoDB" id="794736at2"/>
<dbReference type="Proteomes" id="UP000295668">
    <property type="component" value="Unassembled WGS sequence"/>
</dbReference>
<dbReference type="PROSITE" id="PS51257">
    <property type="entry name" value="PROKAR_LIPOPROTEIN"/>
    <property type="match status" value="1"/>
</dbReference>
<proteinExistence type="predicted"/>
<comment type="caution">
    <text evidence="1">The sequence shown here is derived from an EMBL/GenBank/DDBJ whole genome shotgun (WGS) entry which is preliminary data.</text>
</comment>
<evidence type="ECO:0000313" key="2">
    <source>
        <dbReference type="Proteomes" id="UP000295668"/>
    </source>
</evidence>
<name>A0A4R5MNK3_9SPHI</name>
<keyword evidence="2" id="KW-1185">Reference proteome</keyword>
<dbReference type="AlphaFoldDB" id="A0A4R5MNK3"/>
<accession>A0A4R5MNK3</accession>
<evidence type="ECO:0000313" key="1">
    <source>
        <dbReference type="EMBL" id="TDG37156.1"/>
    </source>
</evidence>
<protein>
    <submittedName>
        <fullName evidence="1">Uncharacterized protein</fullName>
    </submittedName>
</protein>